<dbReference type="SUPFAM" id="SSF56487">
    <property type="entry name" value="SRCR-like"/>
    <property type="match status" value="3"/>
</dbReference>
<dbReference type="SMART" id="SM00202">
    <property type="entry name" value="SR"/>
    <property type="match status" value="3"/>
</dbReference>
<evidence type="ECO:0000256" key="8">
    <source>
        <dbReference type="ARBA" id="ARBA00023180"/>
    </source>
</evidence>
<gene>
    <name evidence="11" type="ORF">chiPu_0020467</name>
</gene>
<comment type="caution">
    <text evidence="9">Lacks conserved residue(s) required for the propagation of feature annotation.</text>
</comment>
<evidence type="ECO:0000256" key="9">
    <source>
        <dbReference type="PROSITE-ProRule" id="PRU00196"/>
    </source>
</evidence>
<evidence type="ECO:0000256" key="7">
    <source>
        <dbReference type="ARBA" id="ARBA00023157"/>
    </source>
</evidence>
<dbReference type="OrthoDB" id="536948at2759"/>
<dbReference type="Gene3D" id="3.10.250.10">
    <property type="entry name" value="SRCR-like domain"/>
    <property type="match status" value="3"/>
</dbReference>
<evidence type="ECO:0000256" key="5">
    <source>
        <dbReference type="ARBA" id="ARBA00022989"/>
    </source>
</evidence>
<evidence type="ECO:0000256" key="3">
    <source>
        <dbReference type="ARBA" id="ARBA00022729"/>
    </source>
</evidence>
<dbReference type="InterPro" id="IPR001190">
    <property type="entry name" value="SRCR"/>
</dbReference>
<comment type="caution">
    <text evidence="11">The sequence shown here is derived from an EMBL/GenBank/DDBJ whole genome shotgun (WGS) entry which is preliminary data.</text>
</comment>
<keyword evidence="7 9" id="KW-1015">Disulfide bond</keyword>
<dbReference type="EMBL" id="BEZZ01002625">
    <property type="protein sequence ID" value="GCC17057.1"/>
    <property type="molecule type" value="Genomic_DNA"/>
</dbReference>
<feature type="disulfide bond" evidence="9">
    <location>
        <begin position="222"/>
        <end position="283"/>
    </location>
</feature>
<dbReference type="PANTHER" id="PTHR48071">
    <property type="entry name" value="SRCR DOMAIN-CONTAINING PROTEIN"/>
    <property type="match status" value="1"/>
</dbReference>
<reference evidence="11 12" key="1">
    <citation type="journal article" date="2018" name="Nat. Ecol. Evol.">
        <title>Shark genomes provide insights into elasmobranch evolution and the origin of vertebrates.</title>
        <authorList>
            <person name="Hara Y"/>
            <person name="Yamaguchi K"/>
            <person name="Onimaru K"/>
            <person name="Kadota M"/>
            <person name="Koyanagi M"/>
            <person name="Keeley SD"/>
            <person name="Tatsumi K"/>
            <person name="Tanaka K"/>
            <person name="Motone F"/>
            <person name="Kageyama Y"/>
            <person name="Nozu R"/>
            <person name="Adachi N"/>
            <person name="Nishimura O"/>
            <person name="Nakagawa R"/>
            <person name="Tanegashima C"/>
            <person name="Kiyatake I"/>
            <person name="Matsumoto R"/>
            <person name="Murakumo K"/>
            <person name="Nishida K"/>
            <person name="Terakita A"/>
            <person name="Kuratani S"/>
            <person name="Sato K"/>
            <person name="Hyodo S Kuraku.S."/>
        </authorList>
    </citation>
    <scope>NUCLEOTIDE SEQUENCE [LARGE SCALE GENOMIC DNA]</scope>
</reference>
<feature type="disulfide bond" evidence="9">
    <location>
        <begin position="209"/>
        <end position="273"/>
    </location>
</feature>
<dbReference type="GO" id="GO:0004252">
    <property type="term" value="F:serine-type endopeptidase activity"/>
    <property type="evidence" value="ECO:0007669"/>
    <property type="project" value="TreeGrafter"/>
</dbReference>
<keyword evidence="2" id="KW-0812">Transmembrane</keyword>
<feature type="disulfide bond" evidence="9">
    <location>
        <begin position="253"/>
        <end position="263"/>
    </location>
</feature>
<accession>A0A401RFZ4</accession>
<dbReference type="InterPro" id="IPR036772">
    <property type="entry name" value="SRCR-like_dom_sf"/>
</dbReference>
<keyword evidence="6" id="KW-0472">Membrane</keyword>
<keyword evidence="5" id="KW-1133">Transmembrane helix</keyword>
<feature type="disulfide bond" evidence="9">
    <location>
        <begin position="119"/>
        <end position="180"/>
    </location>
</feature>
<protein>
    <recommendedName>
        <fullName evidence="10">SRCR domain-containing protein</fullName>
    </recommendedName>
</protein>
<dbReference type="PANTHER" id="PTHR48071:SF24">
    <property type="entry name" value="DELETED IN MALIGNANT BRAIN TUMORS 1 PROTEIN-LIKE"/>
    <property type="match status" value="1"/>
</dbReference>
<dbReference type="Proteomes" id="UP000287033">
    <property type="component" value="Unassembled WGS sequence"/>
</dbReference>
<sequence length="391" mass="43971">MWSVRSFVVERPCLYQALLIREAEDLTTLRPVAQVIACHYHMEEHPFIRVHQFRTKRDALLPKVFMSRMPEDESISKTRSLRLENGVSPCAGRVEIHYKGQWGTVRGVNWDLRDATVVCRELDCGTAISAPRGSHFGPGTGPVVIGNFWCNGTEHALLDCTSWKLKRYNKPHNDDAGVICSEQVMLVPQNSECFGRLEVQFDHTWKTVCGLDWDLKNANVVCAQLHCGVAVSVSSFAHSGGSTVLMGSKVFECTGNETQLGNCPRSSTTHHDCSGYNNVTLTCSDESWSPRLVNGRNRCDGQLEVYYNGSWGRVQNTLWDLNAAHVVCRQLGCGYALETHNTSNYRTVTRVAKTPILVCTKEFMKKLRTFPVARSRLRNMKPVLYAFPIPQ</sequence>
<evidence type="ECO:0000256" key="4">
    <source>
        <dbReference type="ARBA" id="ARBA00022737"/>
    </source>
</evidence>
<dbReference type="GO" id="GO:0031638">
    <property type="term" value="P:zymogen activation"/>
    <property type="evidence" value="ECO:0007669"/>
    <property type="project" value="TreeGrafter"/>
</dbReference>
<evidence type="ECO:0000313" key="11">
    <source>
        <dbReference type="EMBL" id="GCC17057.1"/>
    </source>
</evidence>
<dbReference type="STRING" id="137246.A0A401RFZ4"/>
<name>A0A401RFZ4_CHIPU</name>
<proteinExistence type="predicted"/>
<dbReference type="PROSITE" id="PS50287">
    <property type="entry name" value="SRCR_2"/>
    <property type="match status" value="3"/>
</dbReference>
<dbReference type="FunFam" id="3.10.250.10:FF:000013">
    <property type="entry name" value="CD163 molecule like 1"/>
    <property type="match status" value="1"/>
</dbReference>
<dbReference type="FunFam" id="3.10.250.10:FF:000016">
    <property type="entry name" value="Scavenger receptor cysteine-rich protein type 12"/>
    <property type="match status" value="1"/>
</dbReference>
<feature type="domain" description="SRCR" evidence="10">
    <location>
        <begin position="184"/>
        <end position="284"/>
    </location>
</feature>
<dbReference type="PRINTS" id="PR00258">
    <property type="entry name" value="SPERACTRCPTR"/>
</dbReference>
<dbReference type="GO" id="GO:0005886">
    <property type="term" value="C:plasma membrane"/>
    <property type="evidence" value="ECO:0007669"/>
    <property type="project" value="TreeGrafter"/>
</dbReference>
<keyword evidence="4" id="KW-0677">Repeat</keyword>
<keyword evidence="8" id="KW-0325">Glycoprotein</keyword>
<dbReference type="Pfam" id="PF00530">
    <property type="entry name" value="SRCR"/>
    <property type="match status" value="3"/>
</dbReference>
<keyword evidence="3" id="KW-0732">Signal</keyword>
<dbReference type="FunFam" id="3.10.250.10:FF:000002">
    <property type="entry name" value="Scavenger receptor cysteine-rich type 1 protein M130"/>
    <property type="match status" value="1"/>
</dbReference>
<evidence type="ECO:0000256" key="6">
    <source>
        <dbReference type="ARBA" id="ARBA00023136"/>
    </source>
</evidence>
<organism evidence="11 12">
    <name type="scientific">Chiloscyllium punctatum</name>
    <name type="common">Brownbanded bambooshark</name>
    <name type="synonym">Hemiscyllium punctatum</name>
    <dbReference type="NCBI Taxonomy" id="137246"/>
    <lineage>
        <taxon>Eukaryota</taxon>
        <taxon>Metazoa</taxon>
        <taxon>Chordata</taxon>
        <taxon>Craniata</taxon>
        <taxon>Vertebrata</taxon>
        <taxon>Chondrichthyes</taxon>
        <taxon>Elasmobranchii</taxon>
        <taxon>Galeomorphii</taxon>
        <taxon>Galeoidea</taxon>
        <taxon>Orectolobiformes</taxon>
        <taxon>Hemiscylliidae</taxon>
        <taxon>Chiloscyllium</taxon>
    </lineage>
</organism>
<evidence type="ECO:0000256" key="1">
    <source>
        <dbReference type="ARBA" id="ARBA00004167"/>
    </source>
</evidence>
<evidence type="ECO:0000259" key="10">
    <source>
        <dbReference type="PROSITE" id="PS50287"/>
    </source>
</evidence>
<feature type="disulfide bond" evidence="9">
    <location>
        <begin position="150"/>
        <end position="160"/>
    </location>
</feature>
<evidence type="ECO:0000313" key="12">
    <source>
        <dbReference type="Proteomes" id="UP000287033"/>
    </source>
</evidence>
<dbReference type="OMA" id="NCPRSST"/>
<dbReference type="AlphaFoldDB" id="A0A401RFZ4"/>
<feature type="domain" description="SRCR" evidence="10">
    <location>
        <begin position="81"/>
        <end position="181"/>
    </location>
</feature>
<comment type="subcellular location">
    <subcellularLocation>
        <location evidence="1">Membrane</location>
        <topology evidence="1">Single-pass membrane protein</topology>
    </subcellularLocation>
</comment>
<keyword evidence="12" id="KW-1185">Reference proteome</keyword>
<evidence type="ECO:0000256" key="2">
    <source>
        <dbReference type="ARBA" id="ARBA00022692"/>
    </source>
</evidence>
<feature type="domain" description="SRCR" evidence="10">
    <location>
        <begin position="290"/>
        <end position="339"/>
    </location>
</feature>